<organism evidence="1 2">
    <name type="scientific">Trichinella pseudospiralis</name>
    <name type="common">Parasitic roundworm</name>
    <dbReference type="NCBI Taxonomy" id="6337"/>
    <lineage>
        <taxon>Eukaryota</taxon>
        <taxon>Metazoa</taxon>
        <taxon>Ecdysozoa</taxon>
        <taxon>Nematoda</taxon>
        <taxon>Enoplea</taxon>
        <taxon>Dorylaimia</taxon>
        <taxon>Trichinellida</taxon>
        <taxon>Trichinellidae</taxon>
        <taxon>Trichinella</taxon>
    </lineage>
</organism>
<evidence type="ECO:0000313" key="2">
    <source>
        <dbReference type="Proteomes" id="UP000054995"/>
    </source>
</evidence>
<sequence>MGNCGEARLPGVFLWAMNQSPRLNRRMSTQHLCCAKLNDDRHSEGTRKMEKKRLICAVKECRK</sequence>
<evidence type="ECO:0000313" key="1">
    <source>
        <dbReference type="EMBL" id="KRY93575.1"/>
    </source>
</evidence>
<protein>
    <submittedName>
        <fullName evidence="1">Uncharacterized protein</fullName>
    </submittedName>
</protein>
<proteinExistence type="predicted"/>
<gene>
    <name evidence="1" type="ORF">T4D_16619</name>
</gene>
<keyword evidence="2" id="KW-1185">Reference proteome</keyword>
<accession>A0A0V1G5H8</accession>
<dbReference type="Proteomes" id="UP000054995">
    <property type="component" value="Unassembled WGS sequence"/>
</dbReference>
<comment type="caution">
    <text evidence="1">The sequence shown here is derived from an EMBL/GenBank/DDBJ whole genome shotgun (WGS) entry which is preliminary data.</text>
</comment>
<name>A0A0V1G5H8_TRIPS</name>
<reference evidence="1 2" key="1">
    <citation type="submission" date="2015-01" db="EMBL/GenBank/DDBJ databases">
        <title>Evolution of Trichinella species and genotypes.</title>
        <authorList>
            <person name="Korhonen P.K."/>
            <person name="Edoardo P."/>
            <person name="Giuseppe L.R."/>
            <person name="Gasser R.B."/>
        </authorList>
    </citation>
    <scope>NUCLEOTIDE SEQUENCE [LARGE SCALE GENOMIC DNA]</scope>
    <source>
        <strain evidence="1">ISS470</strain>
    </source>
</reference>
<dbReference type="EMBL" id="JYDT01000002">
    <property type="protein sequence ID" value="KRY93575.1"/>
    <property type="molecule type" value="Genomic_DNA"/>
</dbReference>